<keyword evidence="3" id="KW-1185">Reference proteome</keyword>
<keyword evidence="1" id="KW-0472">Membrane</keyword>
<name>A0A9N9A7D8_9GLOM</name>
<keyword evidence="1" id="KW-1133">Transmembrane helix</keyword>
<reference evidence="2" key="1">
    <citation type="submission" date="2021-06" db="EMBL/GenBank/DDBJ databases">
        <authorList>
            <person name="Kallberg Y."/>
            <person name="Tangrot J."/>
            <person name="Rosling A."/>
        </authorList>
    </citation>
    <scope>NUCLEOTIDE SEQUENCE</scope>
    <source>
        <strain evidence="2">UK204</strain>
    </source>
</reference>
<protein>
    <submittedName>
        <fullName evidence="2">9639_t:CDS:1</fullName>
    </submittedName>
</protein>
<evidence type="ECO:0000313" key="3">
    <source>
        <dbReference type="Proteomes" id="UP000789570"/>
    </source>
</evidence>
<organism evidence="2 3">
    <name type="scientific">Funneliformis caledonium</name>
    <dbReference type="NCBI Taxonomy" id="1117310"/>
    <lineage>
        <taxon>Eukaryota</taxon>
        <taxon>Fungi</taxon>
        <taxon>Fungi incertae sedis</taxon>
        <taxon>Mucoromycota</taxon>
        <taxon>Glomeromycotina</taxon>
        <taxon>Glomeromycetes</taxon>
        <taxon>Glomerales</taxon>
        <taxon>Glomeraceae</taxon>
        <taxon>Funneliformis</taxon>
    </lineage>
</organism>
<keyword evidence="1" id="KW-0812">Transmembrane</keyword>
<dbReference type="OrthoDB" id="5594682at2759"/>
<dbReference type="Proteomes" id="UP000789570">
    <property type="component" value="Unassembled WGS sequence"/>
</dbReference>
<evidence type="ECO:0000313" key="2">
    <source>
        <dbReference type="EMBL" id="CAG8519051.1"/>
    </source>
</evidence>
<accession>A0A9N9A7D8</accession>
<comment type="caution">
    <text evidence="2">The sequence shown here is derived from an EMBL/GenBank/DDBJ whole genome shotgun (WGS) entry which is preliminary data.</text>
</comment>
<gene>
    <name evidence="2" type="ORF">FCALED_LOCUS4601</name>
</gene>
<dbReference type="EMBL" id="CAJVPQ010000912">
    <property type="protein sequence ID" value="CAG8519051.1"/>
    <property type="molecule type" value="Genomic_DNA"/>
</dbReference>
<sequence length="478" mass="54305">MATQYQPQSEEKFVTIETSAEEQRRKEGKAKLIILIIIGILTAAYGSWNVYRMVIAVRSPVVTMRTSIRPKIPIPGMVVCGHLDLPPECFRSAFNAADDDHTKGLSCNQHLNFKTDATHIFNPYQKLNGSFGDDALFFDNATQKIAIALWNSENANNTLGAITQERWFFFGIFAERDDPTKVKFQIVKMPSISYVYFKRIERYDVVRSDAITGGGSISSELKPEAKVEFDTTFSSFSMPGFIISPNLWEIIRIIPSNYVTNTESNSQEYPVTIYYNRVEFTLLQLAANMGGFVSILSAAYFILFGSRRVNPWGLVQRHILKNVPTPPPVYVPSVKPYSEKTQDIEKGTMEFQSQPEDQNNNYHQPTTSRPQVHELDLPVQHVSRHQVTGDHYTPMAQGTSELISPTYPVYPIGPQGPQMQPPISPRGLMVLEQDMDDPRIQRIRHELKAEVQITIARELAKLRLFLSKYYLKDVIKAE</sequence>
<feature type="transmembrane region" description="Helical" evidence="1">
    <location>
        <begin position="32"/>
        <end position="51"/>
    </location>
</feature>
<proteinExistence type="predicted"/>
<dbReference type="AlphaFoldDB" id="A0A9N9A7D8"/>
<evidence type="ECO:0000256" key="1">
    <source>
        <dbReference type="SAM" id="Phobius"/>
    </source>
</evidence>